<evidence type="ECO:0000256" key="1">
    <source>
        <dbReference type="ARBA" id="ARBA00002901"/>
    </source>
</evidence>
<dbReference type="Pfam" id="PF00994">
    <property type="entry name" value="MoCF_biosynth"/>
    <property type="match status" value="1"/>
</dbReference>
<comment type="caution">
    <text evidence="8">The sequence shown here is derived from an EMBL/GenBank/DDBJ whole genome shotgun (WGS) entry which is preliminary data.</text>
</comment>
<evidence type="ECO:0000313" key="9">
    <source>
        <dbReference type="Proteomes" id="UP000441523"/>
    </source>
</evidence>
<keyword evidence="9" id="KW-1185">Reference proteome</keyword>
<dbReference type="InterPro" id="IPR005111">
    <property type="entry name" value="MoeA_C_domain_IV"/>
</dbReference>
<sequence length="398" mass="41289">MLSISEALVSISKALRPVGIEAVQLDAAFGRVCAQNVSALLDAPPFAASAMDGYAVRFADIADDTSPLACLDVVKAGDRDVAPLAPGTCARIFTGAPIPPGADTVVLQEQARSEGGAVSFLAGIERYRHIRAAGSNFRAGDVTAHAGRRLTARDIGLLAASGHNTLRVHRRPQAAILSTGDELSSRFRAGEGAQILDANRPALTALVAAWGGKPIDLGIAPDRPDALVHALDGVQADLLIVTGGASVGTFDLVRPALERLGFSASFRKIRMRPGKATMFGVLAGLPVLSLPGNAVAALVSALVFLKPTLSALAGLGFEEVPRDCAVLAAPLSAVGPRDTFLRGRLDRGADGRPTFTAMAMQDTAMLLGLAKAHALTIRPANAPPAQPGEMIEVIRFDR</sequence>
<organism evidence="8 9">
    <name type="scientific">Methylobacterium planeticum</name>
    <dbReference type="NCBI Taxonomy" id="2615211"/>
    <lineage>
        <taxon>Bacteria</taxon>
        <taxon>Pseudomonadati</taxon>
        <taxon>Pseudomonadota</taxon>
        <taxon>Alphaproteobacteria</taxon>
        <taxon>Hyphomicrobiales</taxon>
        <taxon>Methylobacteriaceae</taxon>
        <taxon>Methylobacterium</taxon>
    </lineage>
</organism>
<dbReference type="CDD" id="cd00887">
    <property type="entry name" value="MoeA"/>
    <property type="match status" value="1"/>
</dbReference>
<dbReference type="Gene3D" id="2.40.340.10">
    <property type="entry name" value="MoeA, C-terminal, domain IV"/>
    <property type="match status" value="1"/>
</dbReference>
<evidence type="ECO:0000256" key="3">
    <source>
        <dbReference type="ARBA" id="ARBA00010763"/>
    </source>
</evidence>
<dbReference type="Gene3D" id="2.170.190.11">
    <property type="entry name" value="Molybdopterin biosynthesis moea protein, domain 3"/>
    <property type="match status" value="1"/>
</dbReference>
<dbReference type="GO" id="GO:0046872">
    <property type="term" value="F:metal ion binding"/>
    <property type="evidence" value="ECO:0007669"/>
    <property type="project" value="UniProtKB-UniRule"/>
</dbReference>
<dbReference type="InterPro" id="IPR036135">
    <property type="entry name" value="MoeA_linker/N_sf"/>
</dbReference>
<dbReference type="Pfam" id="PF03454">
    <property type="entry name" value="MoeA_C"/>
    <property type="match status" value="1"/>
</dbReference>
<feature type="non-terminal residue" evidence="8">
    <location>
        <position position="398"/>
    </location>
</feature>
<comment type="similarity">
    <text evidence="3 6">Belongs to the MoeA family.</text>
</comment>
<dbReference type="SUPFAM" id="SSF63867">
    <property type="entry name" value="MoeA C-terminal domain-like"/>
    <property type="match status" value="1"/>
</dbReference>
<dbReference type="Pfam" id="PF03453">
    <property type="entry name" value="MoeA_N"/>
    <property type="match status" value="1"/>
</dbReference>
<dbReference type="GO" id="GO:0006777">
    <property type="term" value="P:Mo-molybdopterin cofactor biosynthetic process"/>
    <property type="evidence" value="ECO:0007669"/>
    <property type="project" value="UniProtKB-UniRule"/>
</dbReference>
<dbReference type="InterPro" id="IPR038987">
    <property type="entry name" value="MoeA-like"/>
</dbReference>
<dbReference type="GO" id="GO:0061599">
    <property type="term" value="F:molybdopterin molybdotransferase activity"/>
    <property type="evidence" value="ECO:0007669"/>
    <property type="project" value="UniProtKB-UniRule"/>
</dbReference>
<comment type="catalytic activity">
    <reaction evidence="5">
        <text>adenylyl-molybdopterin + molybdate = Mo-molybdopterin + AMP + H(+)</text>
        <dbReference type="Rhea" id="RHEA:35047"/>
        <dbReference type="ChEBI" id="CHEBI:15378"/>
        <dbReference type="ChEBI" id="CHEBI:36264"/>
        <dbReference type="ChEBI" id="CHEBI:62727"/>
        <dbReference type="ChEBI" id="CHEBI:71302"/>
        <dbReference type="ChEBI" id="CHEBI:456215"/>
        <dbReference type="EC" id="2.10.1.1"/>
    </reaction>
</comment>
<keyword evidence="4 6" id="KW-0501">Molybdenum cofactor biosynthesis</keyword>
<dbReference type="SUPFAM" id="SSF63882">
    <property type="entry name" value="MoeA N-terminal region -like"/>
    <property type="match status" value="1"/>
</dbReference>
<evidence type="ECO:0000256" key="4">
    <source>
        <dbReference type="ARBA" id="ARBA00023150"/>
    </source>
</evidence>
<keyword evidence="6 8" id="KW-0808">Transferase</keyword>
<dbReference type="InterPro" id="IPR036425">
    <property type="entry name" value="MoaB/Mog-like_dom_sf"/>
</dbReference>
<keyword evidence="6" id="KW-0479">Metal-binding</keyword>
<proteinExistence type="inferred from homology"/>
<dbReference type="InterPro" id="IPR005110">
    <property type="entry name" value="MoeA_linker/N"/>
</dbReference>
<accession>A0A6N6MHL7</accession>
<dbReference type="Proteomes" id="UP000441523">
    <property type="component" value="Unassembled WGS sequence"/>
</dbReference>
<evidence type="ECO:0000256" key="5">
    <source>
        <dbReference type="ARBA" id="ARBA00047317"/>
    </source>
</evidence>
<evidence type="ECO:0000256" key="6">
    <source>
        <dbReference type="RuleBase" id="RU365090"/>
    </source>
</evidence>
<dbReference type="RefSeq" id="WP_150967250.1">
    <property type="nucleotide sequence ID" value="NZ_VZZJ01000064.1"/>
</dbReference>
<dbReference type="EC" id="2.10.1.1" evidence="6"/>
<dbReference type="EMBL" id="VZZJ01000064">
    <property type="protein sequence ID" value="KAB1067667.1"/>
    <property type="molecule type" value="Genomic_DNA"/>
</dbReference>
<dbReference type="InterPro" id="IPR001453">
    <property type="entry name" value="MoaB/Mog_dom"/>
</dbReference>
<dbReference type="Gene3D" id="3.90.105.10">
    <property type="entry name" value="Molybdopterin biosynthesis moea protein, domain 2"/>
    <property type="match status" value="1"/>
</dbReference>
<gene>
    <name evidence="8" type="ORF">F6X51_27440</name>
</gene>
<dbReference type="UniPathway" id="UPA00344"/>
<dbReference type="PANTHER" id="PTHR10192:SF5">
    <property type="entry name" value="GEPHYRIN"/>
    <property type="match status" value="1"/>
</dbReference>
<dbReference type="SMART" id="SM00852">
    <property type="entry name" value="MoCF_biosynth"/>
    <property type="match status" value="1"/>
</dbReference>
<comment type="pathway">
    <text evidence="2 6">Cofactor biosynthesis; molybdopterin biosynthesis.</text>
</comment>
<dbReference type="PANTHER" id="PTHR10192">
    <property type="entry name" value="MOLYBDOPTERIN BIOSYNTHESIS PROTEIN"/>
    <property type="match status" value="1"/>
</dbReference>
<dbReference type="NCBIfam" id="NF045515">
    <property type="entry name" value="Glp_gephyrin"/>
    <property type="match status" value="1"/>
</dbReference>
<dbReference type="InterPro" id="IPR036688">
    <property type="entry name" value="MoeA_C_domain_IV_sf"/>
</dbReference>
<name>A0A6N6MHL7_9HYPH</name>
<dbReference type="SUPFAM" id="SSF53218">
    <property type="entry name" value="Molybdenum cofactor biosynthesis proteins"/>
    <property type="match status" value="1"/>
</dbReference>
<evidence type="ECO:0000259" key="7">
    <source>
        <dbReference type="SMART" id="SM00852"/>
    </source>
</evidence>
<dbReference type="GO" id="GO:0005829">
    <property type="term" value="C:cytosol"/>
    <property type="evidence" value="ECO:0007669"/>
    <property type="project" value="TreeGrafter"/>
</dbReference>
<dbReference type="Gene3D" id="3.40.980.10">
    <property type="entry name" value="MoaB/Mog-like domain"/>
    <property type="match status" value="1"/>
</dbReference>
<evidence type="ECO:0000313" key="8">
    <source>
        <dbReference type="EMBL" id="KAB1067667.1"/>
    </source>
</evidence>
<feature type="domain" description="MoaB/Mog" evidence="7">
    <location>
        <begin position="175"/>
        <end position="311"/>
    </location>
</feature>
<evidence type="ECO:0000256" key="2">
    <source>
        <dbReference type="ARBA" id="ARBA00005046"/>
    </source>
</evidence>
<dbReference type="AlphaFoldDB" id="A0A6N6MHL7"/>
<keyword evidence="6" id="KW-0500">Molybdenum</keyword>
<comment type="function">
    <text evidence="1 6">Catalyzes the insertion of molybdate into adenylated molybdopterin with the concomitant release of AMP.</text>
</comment>
<keyword evidence="6" id="KW-0460">Magnesium</keyword>
<comment type="cofactor">
    <cofactor evidence="6">
        <name>Mg(2+)</name>
        <dbReference type="ChEBI" id="CHEBI:18420"/>
    </cofactor>
</comment>
<reference evidence="8 9" key="1">
    <citation type="submission" date="2019-09" db="EMBL/GenBank/DDBJ databases">
        <title>YIM 132548 draft genome.</title>
        <authorList>
            <person name="Jiang L."/>
        </authorList>
    </citation>
    <scope>NUCLEOTIDE SEQUENCE [LARGE SCALE GENOMIC DNA]</scope>
    <source>
        <strain evidence="8 9">YIM 132548</strain>
    </source>
</reference>
<protein>
    <recommendedName>
        <fullName evidence="6">Molybdopterin molybdenumtransferase</fullName>
        <ecNumber evidence="6">2.10.1.1</ecNumber>
    </recommendedName>
</protein>